<dbReference type="InterPro" id="IPR020846">
    <property type="entry name" value="MFS_dom"/>
</dbReference>
<evidence type="ECO:0000259" key="2">
    <source>
        <dbReference type="PROSITE" id="PS50850"/>
    </source>
</evidence>
<dbReference type="EMBL" id="JACJIA010000002">
    <property type="protein sequence ID" value="MBA8950331.1"/>
    <property type="molecule type" value="Genomic_DNA"/>
</dbReference>
<name>A0A7W3LLI1_ACTNM</name>
<comment type="caution">
    <text evidence="3">The sequence shown here is derived from an EMBL/GenBank/DDBJ whole genome shotgun (WGS) entry which is preliminary data.</text>
</comment>
<feature type="domain" description="Major facilitator superfamily (MFS) profile" evidence="2">
    <location>
        <begin position="1"/>
        <end position="56"/>
    </location>
</feature>
<feature type="transmembrane region" description="Helical" evidence="1">
    <location>
        <begin position="5"/>
        <end position="25"/>
    </location>
</feature>
<proteinExistence type="predicted"/>
<feature type="transmembrane region" description="Helical" evidence="1">
    <location>
        <begin position="31"/>
        <end position="50"/>
    </location>
</feature>
<evidence type="ECO:0000313" key="4">
    <source>
        <dbReference type="Proteomes" id="UP000572680"/>
    </source>
</evidence>
<dbReference type="AlphaFoldDB" id="A0A7W3LLI1"/>
<reference evidence="3 4" key="1">
    <citation type="submission" date="2020-08" db="EMBL/GenBank/DDBJ databases">
        <title>Genomic Encyclopedia of Type Strains, Phase IV (KMG-IV): sequencing the most valuable type-strain genomes for metagenomic binning, comparative biology and taxonomic classification.</title>
        <authorList>
            <person name="Goeker M."/>
        </authorList>
    </citation>
    <scope>NUCLEOTIDE SEQUENCE [LARGE SCALE GENOMIC DNA]</scope>
    <source>
        <strain evidence="3 4">DSM 44197</strain>
    </source>
</reference>
<dbReference type="RefSeq" id="WP_169813905.1">
    <property type="nucleotide sequence ID" value="NZ_BAAALP010000002.1"/>
</dbReference>
<dbReference type="Proteomes" id="UP000572680">
    <property type="component" value="Unassembled WGS sequence"/>
</dbReference>
<keyword evidence="1" id="KW-0472">Membrane</keyword>
<dbReference type="GO" id="GO:0022857">
    <property type="term" value="F:transmembrane transporter activity"/>
    <property type="evidence" value="ECO:0007669"/>
    <property type="project" value="InterPro"/>
</dbReference>
<organism evidence="3 4">
    <name type="scientific">Actinomadura namibiensis</name>
    <dbReference type="NCBI Taxonomy" id="182080"/>
    <lineage>
        <taxon>Bacteria</taxon>
        <taxon>Bacillati</taxon>
        <taxon>Actinomycetota</taxon>
        <taxon>Actinomycetes</taxon>
        <taxon>Streptosporangiales</taxon>
        <taxon>Thermomonosporaceae</taxon>
        <taxon>Actinomadura</taxon>
    </lineage>
</organism>
<keyword evidence="1" id="KW-1133">Transmembrane helix</keyword>
<evidence type="ECO:0000256" key="1">
    <source>
        <dbReference type="SAM" id="Phobius"/>
    </source>
</evidence>
<evidence type="ECO:0000313" key="3">
    <source>
        <dbReference type="EMBL" id="MBA8950331.1"/>
    </source>
</evidence>
<sequence length="56" mass="6290">MGRTILTIIGVILAIWLAFTALGWLFSMLKFFFFIGIIAVVVYLVVTVLAKSKKRV</sequence>
<dbReference type="PROSITE" id="PS50850">
    <property type="entry name" value="MFS"/>
    <property type="match status" value="1"/>
</dbReference>
<gene>
    <name evidence="3" type="ORF">HNR61_001944</name>
</gene>
<keyword evidence="4" id="KW-1185">Reference proteome</keyword>
<accession>A0A7W3LLI1</accession>
<keyword evidence="1" id="KW-0812">Transmembrane</keyword>
<protein>
    <submittedName>
        <fullName evidence="3">FtsH-binding integral membrane protein</fullName>
    </submittedName>
</protein>